<dbReference type="AlphaFoldDB" id="Q6YWZ7"/>
<evidence type="ECO:0000313" key="4">
    <source>
        <dbReference type="Proteomes" id="UP000000763"/>
    </source>
</evidence>
<feature type="region of interest" description="Disordered" evidence="1">
    <location>
        <begin position="105"/>
        <end position="137"/>
    </location>
</feature>
<dbReference type="EMBL" id="AP005731">
    <property type="protein sequence ID" value="BAC99883.1"/>
    <property type="molecule type" value="Genomic_DNA"/>
</dbReference>
<dbReference type="EMBL" id="AP005163">
    <property type="protein sequence ID" value="BAC99717.1"/>
    <property type="molecule type" value="Genomic_DNA"/>
</dbReference>
<name>Q6YWZ7_ORYSJ</name>
<dbReference type="Proteomes" id="UP000000763">
    <property type="component" value="Chromosome 8"/>
</dbReference>
<sequence>MHTPTDVFTTDAHSVLRIHLFAESASIPMSNLVHILSNLVVNTTAGEVRPTPDRRHRGRRLLPPFSRARFLLGACEGGEAERGTEREGKDSPVRAWFLATRRRRGPRRGVGGEEARWRGRRGGGAAMRERGGGGRAEERRRILAEYRSQTVSKFPGPQKISPTREGPCIRVRPERQNPVRCPYIRCDTLKLFTPGSKHSLRETSTNLPYNSPTTLLLVICPCYATMT</sequence>
<accession>Q6YWZ7</accession>
<feature type="compositionally biased region" description="Basic and acidic residues" evidence="1">
    <location>
        <begin position="127"/>
        <end position="137"/>
    </location>
</feature>
<reference evidence="3" key="2">
    <citation type="submission" date="2002-09" db="EMBL/GenBank/DDBJ databases">
        <title>Oryza sativa nipponbare(GA3) genomic DNA, chromosome 8, BAC clone:OSJNBa0091D16.</title>
        <authorList>
            <person name="Sasaki T."/>
            <person name="Matsumoto T."/>
            <person name="Katayose Y."/>
        </authorList>
    </citation>
    <scope>NUCLEOTIDE SEQUENCE</scope>
</reference>
<proteinExistence type="predicted"/>
<gene>
    <name evidence="2" type="ORF">OSJNBa0053M06.3</name>
    <name evidence="3" type="ORF">OSJNBa0091D16.22</name>
</gene>
<reference evidence="2" key="1">
    <citation type="submission" date="2002-05" db="EMBL/GenBank/DDBJ databases">
        <title>Oryza sativa nipponbare(GA3) genomic DNA, chromosome 8, BAC clone:OSJNBa0053M06.</title>
        <authorList>
            <person name="Sasaki T."/>
            <person name="Matsumoto T."/>
            <person name="Katayose Y."/>
        </authorList>
    </citation>
    <scope>NUCLEOTIDE SEQUENCE</scope>
</reference>
<evidence type="ECO:0000256" key="1">
    <source>
        <dbReference type="SAM" id="MobiDB-lite"/>
    </source>
</evidence>
<protein>
    <submittedName>
        <fullName evidence="3">Uncharacterized protein</fullName>
    </submittedName>
</protein>
<reference evidence="4" key="3">
    <citation type="journal article" date="2005" name="Nature">
        <title>The map-based sequence of the rice genome.</title>
        <authorList>
            <consortium name="International rice genome sequencing project (IRGSP)"/>
            <person name="Matsumoto T."/>
            <person name="Wu J."/>
            <person name="Kanamori H."/>
            <person name="Katayose Y."/>
            <person name="Fujisawa M."/>
            <person name="Namiki N."/>
            <person name="Mizuno H."/>
            <person name="Yamamoto K."/>
            <person name="Antonio B.A."/>
            <person name="Baba T."/>
            <person name="Sakata K."/>
            <person name="Nagamura Y."/>
            <person name="Aoki H."/>
            <person name="Arikawa K."/>
            <person name="Arita K."/>
            <person name="Bito T."/>
            <person name="Chiden Y."/>
            <person name="Fujitsuka N."/>
            <person name="Fukunaka R."/>
            <person name="Hamada M."/>
            <person name="Harada C."/>
            <person name="Hayashi A."/>
            <person name="Hijishita S."/>
            <person name="Honda M."/>
            <person name="Hosokawa S."/>
            <person name="Ichikawa Y."/>
            <person name="Idonuma A."/>
            <person name="Iijima M."/>
            <person name="Ikeda M."/>
            <person name="Ikeno M."/>
            <person name="Ito K."/>
            <person name="Ito S."/>
            <person name="Ito T."/>
            <person name="Ito Y."/>
            <person name="Ito Y."/>
            <person name="Iwabuchi A."/>
            <person name="Kamiya K."/>
            <person name="Karasawa W."/>
            <person name="Kurita K."/>
            <person name="Katagiri S."/>
            <person name="Kikuta A."/>
            <person name="Kobayashi H."/>
            <person name="Kobayashi N."/>
            <person name="Machita K."/>
            <person name="Maehara T."/>
            <person name="Masukawa M."/>
            <person name="Mizubayashi T."/>
            <person name="Mukai Y."/>
            <person name="Nagasaki H."/>
            <person name="Nagata Y."/>
            <person name="Naito S."/>
            <person name="Nakashima M."/>
            <person name="Nakama Y."/>
            <person name="Nakamichi Y."/>
            <person name="Nakamura M."/>
            <person name="Meguro A."/>
            <person name="Negishi M."/>
            <person name="Ohta I."/>
            <person name="Ohta T."/>
            <person name="Okamoto M."/>
            <person name="Ono N."/>
            <person name="Saji S."/>
            <person name="Sakaguchi M."/>
            <person name="Sakai K."/>
            <person name="Shibata M."/>
            <person name="Shimokawa T."/>
            <person name="Song J."/>
            <person name="Takazaki Y."/>
            <person name="Terasawa K."/>
            <person name="Tsugane M."/>
            <person name="Tsuji K."/>
            <person name="Ueda S."/>
            <person name="Waki K."/>
            <person name="Yamagata H."/>
            <person name="Yamamoto M."/>
            <person name="Yamamoto S."/>
            <person name="Yamane H."/>
            <person name="Yoshiki S."/>
            <person name="Yoshihara R."/>
            <person name="Yukawa K."/>
            <person name="Zhong H."/>
            <person name="Yano M."/>
            <person name="Yuan Q."/>
            <person name="Ouyang S."/>
            <person name="Liu J."/>
            <person name="Jones K.M."/>
            <person name="Gansberger K."/>
            <person name="Moffat K."/>
            <person name="Hill J."/>
            <person name="Bera J."/>
            <person name="Fadrosh D."/>
            <person name="Jin S."/>
            <person name="Johri S."/>
            <person name="Kim M."/>
            <person name="Overton L."/>
            <person name="Reardon M."/>
            <person name="Tsitrin T."/>
            <person name="Vuong H."/>
            <person name="Weaver B."/>
            <person name="Ciecko A."/>
            <person name="Tallon L."/>
            <person name="Jackson J."/>
            <person name="Pai G."/>
            <person name="Aken S.V."/>
            <person name="Utterback T."/>
            <person name="Reidmuller S."/>
            <person name="Feldblyum T."/>
            <person name="Hsiao J."/>
            <person name="Zismann V."/>
            <person name="Iobst S."/>
            <person name="de Vazeille A.R."/>
            <person name="Buell C.R."/>
            <person name="Ying K."/>
            <person name="Li Y."/>
            <person name="Lu T."/>
            <person name="Huang Y."/>
            <person name="Zhao Q."/>
            <person name="Feng Q."/>
            <person name="Zhang L."/>
            <person name="Zhu J."/>
            <person name="Weng Q."/>
            <person name="Mu J."/>
            <person name="Lu Y."/>
            <person name="Fan D."/>
            <person name="Liu Y."/>
            <person name="Guan J."/>
            <person name="Zhang Y."/>
            <person name="Yu S."/>
            <person name="Liu X."/>
            <person name="Zhang Y."/>
            <person name="Hong G."/>
            <person name="Han B."/>
            <person name="Choisne N."/>
            <person name="Demange N."/>
            <person name="Orjeda G."/>
            <person name="Samain S."/>
            <person name="Cattolico L."/>
            <person name="Pelletier E."/>
            <person name="Couloux A."/>
            <person name="Segurens B."/>
            <person name="Wincker P."/>
            <person name="D'Hont A."/>
            <person name="Scarpelli C."/>
            <person name="Weissenbach J."/>
            <person name="Salanoubat M."/>
            <person name="Quetier F."/>
            <person name="Yu Y."/>
            <person name="Kim H.R."/>
            <person name="Rambo T."/>
            <person name="Currie J."/>
            <person name="Collura K."/>
            <person name="Luo M."/>
            <person name="Yang T."/>
            <person name="Ammiraju J.S.S."/>
            <person name="Engler F."/>
            <person name="Soderlund C."/>
            <person name="Wing R.A."/>
            <person name="Palmer L.E."/>
            <person name="de la Bastide M."/>
            <person name="Spiegel L."/>
            <person name="Nascimento L."/>
            <person name="Zutavern T."/>
            <person name="O'Shaughnessy A."/>
            <person name="Dike S."/>
            <person name="Dedhia N."/>
            <person name="Preston R."/>
            <person name="Balija V."/>
            <person name="McCombie W.R."/>
            <person name="Chow T."/>
            <person name="Chen H."/>
            <person name="Chung M."/>
            <person name="Chen C."/>
            <person name="Shaw J."/>
            <person name="Wu H."/>
            <person name="Hsiao K."/>
            <person name="Chao Y."/>
            <person name="Chu M."/>
            <person name="Cheng C."/>
            <person name="Hour A."/>
            <person name="Lee P."/>
            <person name="Lin S."/>
            <person name="Lin Y."/>
            <person name="Liou J."/>
            <person name="Liu S."/>
            <person name="Hsing Y."/>
            <person name="Raghuvanshi S."/>
            <person name="Mohanty A."/>
            <person name="Bharti A.K."/>
            <person name="Gaur A."/>
            <person name="Gupta V."/>
            <person name="Kumar D."/>
            <person name="Ravi V."/>
            <person name="Vij S."/>
            <person name="Kapur A."/>
            <person name="Khurana P."/>
            <person name="Khurana P."/>
            <person name="Khurana J.P."/>
            <person name="Tyagi A.K."/>
            <person name="Gaikwad K."/>
            <person name="Singh A."/>
            <person name="Dalal V."/>
            <person name="Srivastava S."/>
            <person name="Dixit A."/>
            <person name="Pal A.K."/>
            <person name="Ghazi I.A."/>
            <person name="Yadav M."/>
            <person name="Pandit A."/>
            <person name="Bhargava A."/>
            <person name="Sureshbabu K."/>
            <person name="Batra K."/>
            <person name="Sharma T.R."/>
            <person name="Mohapatra T."/>
            <person name="Singh N.K."/>
            <person name="Messing J."/>
            <person name="Nelson A.B."/>
            <person name="Fuks G."/>
            <person name="Kavchok S."/>
            <person name="Keizer G."/>
            <person name="Linton E."/>
            <person name="Llaca V."/>
            <person name="Song R."/>
            <person name="Tanyolac B."/>
            <person name="Young S."/>
            <person name="Ho-Il K."/>
            <person name="Hahn J.H."/>
            <person name="Sangsakoo G."/>
            <person name="Vanavichit A."/>
            <person name="de Mattos Luiz.A.T."/>
            <person name="Zimmer P.D."/>
            <person name="Malone G."/>
            <person name="Dellagostin O."/>
            <person name="de Oliveira A.C."/>
            <person name="Bevan M."/>
            <person name="Bancroft I."/>
            <person name="Minx P."/>
            <person name="Cordum H."/>
            <person name="Wilson R."/>
            <person name="Cheng Z."/>
            <person name="Jin W."/>
            <person name="Jiang J."/>
            <person name="Leong S.A."/>
            <person name="Iwama H."/>
            <person name="Gojobori T."/>
            <person name="Itoh T."/>
            <person name="Niimura Y."/>
            <person name="Fujii Y."/>
            <person name="Habara T."/>
            <person name="Sakai H."/>
            <person name="Sato Y."/>
            <person name="Wilson G."/>
            <person name="Kumar K."/>
            <person name="McCouch S."/>
            <person name="Juretic N."/>
            <person name="Hoen D."/>
            <person name="Wright S."/>
            <person name="Bruskiewich R."/>
            <person name="Bureau T."/>
            <person name="Miyao A."/>
            <person name="Hirochika H."/>
            <person name="Nishikawa T."/>
            <person name="Kadowaki K."/>
            <person name="Sugiura M."/>
            <person name="Burr B."/>
            <person name="Sasaki T."/>
        </authorList>
    </citation>
    <scope>NUCLEOTIDE SEQUENCE [LARGE SCALE GENOMIC DNA]</scope>
    <source>
        <strain evidence="4">cv. Nipponbare</strain>
    </source>
</reference>
<evidence type="ECO:0000313" key="3">
    <source>
        <dbReference type="EMBL" id="BAC99883.1"/>
    </source>
</evidence>
<evidence type="ECO:0000313" key="2">
    <source>
        <dbReference type="EMBL" id="BAC99717.1"/>
    </source>
</evidence>
<reference evidence="4" key="4">
    <citation type="journal article" date="2008" name="Nucleic Acids Res.">
        <title>The rice annotation project database (RAP-DB): 2008 update.</title>
        <authorList>
            <consortium name="The rice annotation project (RAP)"/>
        </authorList>
    </citation>
    <scope>GENOME REANNOTATION</scope>
    <source>
        <strain evidence="4">cv. Nipponbare</strain>
    </source>
</reference>
<organism evidence="3 4">
    <name type="scientific">Oryza sativa subsp. japonica</name>
    <name type="common">Rice</name>
    <dbReference type="NCBI Taxonomy" id="39947"/>
    <lineage>
        <taxon>Eukaryota</taxon>
        <taxon>Viridiplantae</taxon>
        <taxon>Streptophyta</taxon>
        <taxon>Embryophyta</taxon>
        <taxon>Tracheophyta</taxon>
        <taxon>Spermatophyta</taxon>
        <taxon>Magnoliopsida</taxon>
        <taxon>Liliopsida</taxon>
        <taxon>Poales</taxon>
        <taxon>Poaceae</taxon>
        <taxon>BOP clade</taxon>
        <taxon>Oryzoideae</taxon>
        <taxon>Oryzeae</taxon>
        <taxon>Oryzinae</taxon>
        <taxon>Oryza</taxon>
        <taxon>Oryza sativa</taxon>
    </lineage>
</organism>